<comment type="caution">
    <text evidence="1">The sequence shown here is derived from an EMBL/GenBank/DDBJ whole genome shotgun (WGS) entry which is preliminary data.</text>
</comment>
<proteinExistence type="predicted"/>
<dbReference type="EMBL" id="JBEPMC010000002">
    <property type="protein sequence ID" value="MET3578040.1"/>
    <property type="molecule type" value="Genomic_DNA"/>
</dbReference>
<dbReference type="Proteomes" id="UP001549204">
    <property type="component" value="Unassembled WGS sequence"/>
</dbReference>
<reference evidence="1 2" key="1">
    <citation type="submission" date="2024-06" db="EMBL/GenBank/DDBJ databases">
        <title>Genomic Encyclopedia of Type Strains, Phase IV (KMG-IV): sequencing the most valuable type-strain genomes for metagenomic binning, comparative biology and taxonomic classification.</title>
        <authorList>
            <person name="Goeker M."/>
        </authorList>
    </citation>
    <scope>NUCLEOTIDE SEQUENCE [LARGE SCALE GENOMIC DNA]</scope>
    <source>
        <strain evidence="1 2">DSM 100022</strain>
    </source>
</reference>
<dbReference type="PANTHER" id="PTHR39332:SF7">
    <property type="entry name" value="SRPBCC FAMILY PROTEIN"/>
    <property type="match status" value="1"/>
</dbReference>
<accession>A0ABV2GIB0</accession>
<dbReference type="InterPro" id="IPR023393">
    <property type="entry name" value="START-like_dom_sf"/>
</dbReference>
<dbReference type="InterPro" id="IPR019587">
    <property type="entry name" value="Polyketide_cyclase/dehydratase"/>
</dbReference>
<keyword evidence="2" id="KW-1185">Reference proteome</keyword>
<protein>
    <recommendedName>
        <fullName evidence="3">SRPBCC family protein</fullName>
    </recommendedName>
</protein>
<evidence type="ECO:0000313" key="2">
    <source>
        <dbReference type="Proteomes" id="UP001549204"/>
    </source>
</evidence>
<dbReference type="CDD" id="cd07821">
    <property type="entry name" value="PYR_PYL_RCAR_like"/>
    <property type="match status" value="1"/>
</dbReference>
<organism evidence="1 2">
    <name type="scientific">Mesorhizobium robiniae</name>
    <dbReference type="NCBI Taxonomy" id="559315"/>
    <lineage>
        <taxon>Bacteria</taxon>
        <taxon>Pseudomonadati</taxon>
        <taxon>Pseudomonadota</taxon>
        <taxon>Alphaproteobacteria</taxon>
        <taxon>Hyphomicrobiales</taxon>
        <taxon>Phyllobacteriaceae</taxon>
        <taxon>Mesorhizobium</taxon>
    </lineage>
</organism>
<gene>
    <name evidence="1" type="ORF">ABID19_001057</name>
</gene>
<evidence type="ECO:0000313" key="1">
    <source>
        <dbReference type="EMBL" id="MET3578040.1"/>
    </source>
</evidence>
<evidence type="ECO:0008006" key="3">
    <source>
        <dbReference type="Google" id="ProtNLM"/>
    </source>
</evidence>
<name>A0ABV2GIB0_9HYPH</name>
<dbReference type="SUPFAM" id="SSF55961">
    <property type="entry name" value="Bet v1-like"/>
    <property type="match status" value="1"/>
</dbReference>
<dbReference type="Gene3D" id="3.30.530.20">
    <property type="match status" value="1"/>
</dbReference>
<dbReference type="Pfam" id="PF10604">
    <property type="entry name" value="Polyketide_cyc2"/>
    <property type="match status" value="1"/>
</dbReference>
<dbReference type="PANTHER" id="PTHR39332">
    <property type="entry name" value="BLL4707 PROTEIN"/>
    <property type="match status" value="1"/>
</dbReference>
<sequence length="158" mass="17609">MSRPLVSRWRLPGMTKVYVSSVIPAPAAEVWKVVRDFNGLPSWAPFVTESRIEQNAHPDQIGCIRNFVLRDGGRIRERLLALSDYDLSCSYAILESPMAVENYISTLSLTPITDGNLTLAEWQAEFDCAPEREAALTHQIGTGVFQAALSALKQRFGR</sequence>